<dbReference type="NCBIfam" id="TIGR01766">
    <property type="entry name" value="IS200/IS605 family accessory protein TnpB-like domain"/>
    <property type="match status" value="1"/>
</dbReference>
<gene>
    <name evidence="3" type="ORF">CFE_1808</name>
</gene>
<evidence type="ECO:0000313" key="3">
    <source>
        <dbReference type="EMBL" id="AVX20979.1"/>
    </source>
</evidence>
<keyword evidence="4" id="KW-1185">Reference proteome</keyword>
<dbReference type="InterPro" id="IPR010095">
    <property type="entry name" value="Cas12f1-like_TNB"/>
</dbReference>
<dbReference type="Proteomes" id="UP000241323">
    <property type="component" value="Chromosome"/>
</dbReference>
<evidence type="ECO:0000313" key="4">
    <source>
        <dbReference type="Proteomes" id="UP000241323"/>
    </source>
</evidence>
<proteinExistence type="predicted"/>
<dbReference type="RefSeq" id="WP_107758366.1">
    <property type="nucleotide sequence ID" value="NZ_CP028491.1"/>
</dbReference>
<dbReference type="AlphaFoldDB" id="A0A2R4N1T2"/>
<keyword evidence="2" id="KW-0175">Coiled coil</keyword>
<protein>
    <submittedName>
        <fullName evidence="3">Transposase, IS605 OrfB family, central region</fullName>
    </submittedName>
</protein>
<feature type="coiled-coil region" evidence="2">
    <location>
        <begin position="96"/>
        <end position="164"/>
    </location>
</feature>
<dbReference type="KEGG" id="cthm:CFE_1808"/>
<organism evidence="3 4">
    <name type="scientific">Carboxydocella thermautotrophica</name>
    <dbReference type="NCBI Taxonomy" id="178899"/>
    <lineage>
        <taxon>Bacteria</taxon>
        <taxon>Bacillati</taxon>
        <taxon>Bacillota</taxon>
        <taxon>Clostridia</taxon>
        <taxon>Eubacteriales</taxon>
        <taxon>Clostridiales Family XVI. Incertae Sedis</taxon>
        <taxon>Carboxydocella</taxon>
    </lineage>
</organism>
<keyword evidence="1" id="KW-0238">DNA-binding</keyword>
<name>A0A2R4N1T2_CARTR</name>
<dbReference type="GO" id="GO:0003677">
    <property type="term" value="F:DNA binding"/>
    <property type="evidence" value="ECO:0007669"/>
    <property type="project" value="UniProtKB-KW"/>
</dbReference>
<accession>A0A2R4N1T2</accession>
<evidence type="ECO:0000256" key="1">
    <source>
        <dbReference type="ARBA" id="ARBA00023125"/>
    </source>
</evidence>
<reference evidence="3 4" key="1">
    <citation type="submission" date="2018-04" db="EMBL/GenBank/DDBJ databases">
        <title>Genomic insights into metabolic versatility of Carboxydocella thermautotrophica capable of coupling hydrogenogenic CO oxidation with the reduction of Fe(III) minerals in Kamchatka hot springs.</title>
        <authorList>
            <person name="Toshchakov S.V."/>
            <person name="Tepliuk A.V."/>
            <person name="Gavrilov S.N."/>
            <person name="Kublanov I.V."/>
            <person name="Lebedinsky A.V."/>
            <person name="Bonch-Osmolovskaya E.A."/>
            <person name="Rusakov V.S."/>
            <person name="Chistyakova N.I."/>
            <person name="Korzhenkov A."/>
            <person name="Zavarsina D.G."/>
            <person name="Sokolova T.G."/>
        </authorList>
    </citation>
    <scope>NUCLEOTIDE SEQUENCE [LARGE SCALE GENOMIC DNA]</scope>
    <source>
        <strain evidence="3 4">019</strain>
    </source>
</reference>
<sequence length="562" mass="64053">MPEKHEKNKFSITVCGEFFPEIYTAHRSSKWSRGEEDPLTTEMRLFCACMRWAFNRLLEGVSRHEIKKSGQELFGLNSRYADDARLKAQALLDSQTELLKLENEETEKKLGRARKKLSLAMRKLAKAEEKGAASEVIEKLRLAVKGRNNRVTSLKKKLAELEAHREKGTIPKVVFGGKKLWEKVCQGRATREEWRAARKNRLYSRGDESKGGNPNIKIFYDGQDFRLAVSLSHLSQQTGTDKLGRPRMSCAPRVEGKLWLPEKHRELVQIWLTMKLPYAVELIRTLEGCYLVHLTFEVVRVQEPDFAKGCLAIDTNPDGVALCNISASGQPEPWPEGLNIPYPGNLGKYEGEFQVIPYPNGFLYIRIPDLAHASSFRRSYLIGVLARVVVDIAFLLGKPIVLENLNFSKDRLDTNKKFNRMASNFPFAKMVGAMYRRAVKEGVPFKLVSPRHTSTIGYWKYMKRYAVPVHCAAALVTGRRAMGLRERVTEELRQLVSQIKQNLTRKVNPDRPEEGKGMTRGVRACLRRLEERLSVHNGLAPCEQEAYNSVWPDLKLLALSVR</sequence>
<evidence type="ECO:0000256" key="2">
    <source>
        <dbReference type="SAM" id="Coils"/>
    </source>
</evidence>
<dbReference type="EMBL" id="CP028491">
    <property type="protein sequence ID" value="AVX20979.1"/>
    <property type="molecule type" value="Genomic_DNA"/>
</dbReference>